<dbReference type="PRINTS" id="PR00040">
    <property type="entry name" value="HTHMERR"/>
</dbReference>
<keyword evidence="1" id="KW-0678">Repressor</keyword>
<name>A0A4Y9SJN6_9BURK</name>
<keyword evidence="4" id="KW-0804">Transcription</keyword>
<proteinExistence type="predicted"/>
<dbReference type="CDD" id="cd01106">
    <property type="entry name" value="HTH_TipAL-Mta"/>
    <property type="match status" value="1"/>
</dbReference>
<dbReference type="Proteomes" id="UP000298438">
    <property type="component" value="Unassembled WGS sequence"/>
</dbReference>
<gene>
    <name evidence="7" type="ORF">E4L96_07520</name>
</gene>
<dbReference type="SUPFAM" id="SSF89082">
    <property type="entry name" value="Antibiotic binding domain of TipA-like multidrug resistance regulators"/>
    <property type="match status" value="1"/>
</dbReference>
<dbReference type="Pfam" id="PF13411">
    <property type="entry name" value="MerR_1"/>
    <property type="match status" value="1"/>
</dbReference>
<dbReference type="PROSITE" id="PS50937">
    <property type="entry name" value="HTH_MERR_2"/>
    <property type="match status" value="1"/>
</dbReference>
<dbReference type="PANTHER" id="PTHR30204:SF69">
    <property type="entry name" value="MERR-FAMILY TRANSCRIPTIONAL REGULATOR"/>
    <property type="match status" value="1"/>
</dbReference>
<protein>
    <submittedName>
        <fullName evidence="7">MerR family transcriptional regulator</fullName>
    </submittedName>
</protein>
<evidence type="ECO:0000313" key="7">
    <source>
        <dbReference type="EMBL" id="TFW22685.1"/>
    </source>
</evidence>
<keyword evidence="5" id="KW-0175">Coiled coil</keyword>
<comment type="caution">
    <text evidence="7">The sequence shown here is derived from an EMBL/GenBank/DDBJ whole genome shotgun (WGS) entry which is preliminary data.</text>
</comment>
<evidence type="ECO:0000259" key="6">
    <source>
        <dbReference type="PROSITE" id="PS50937"/>
    </source>
</evidence>
<dbReference type="Gene3D" id="1.10.1660.10">
    <property type="match status" value="1"/>
</dbReference>
<dbReference type="InterPro" id="IPR009061">
    <property type="entry name" value="DNA-bd_dom_put_sf"/>
</dbReference>
<dbReference type="OrthoDB" id="9808480at2"/>
<dbReference type="InterPro" id="IPR012925">
    <property type="entry name" value="TipAS_dom"/>
</dbReference>
<evidence type="ECO:0000256" key="2">
    <source>
        <dbReference type="ARBA" id="ARBA00023015"/>
    </source>
</evidence>
<evidence type="ECO:0000256" key="3">
    <source>
        <dbReference type="ARBA" id="ARBA00023125"/>
    </source>
</evidence>
<dbReference type="GO" id="GO:0003700">
    <property type="term" value="F:DNA-binding transcription factor activity"/>
    <property type="evidence" value="ECO:0007669"/>
    <property type="project" value="InterPro"/>
</dbReference>
<evidence type="ECO:0000256" key="5">
    <source>
        <dbReference type="SAM" id="Coils"/>
    </source>
</evidence>
<evidence type="ECO:0000313" key="8">
    <source>
        <dbReference type="Proteomes" id="UP000298438"/>
    </source>
</evidence>
<reference evidence="7 8" key="1">
    <citation type="submission" date="2019-03" db="EMBL/GenBank/DDBJ databases">
        <title>Draft Genome Sequence of Massilia arenosa sp. nov., a Novel Massilia Species Isolated from a Sandy-loam Maize Soil.</title>
        <authorList>
            <person name="Raths R."/>
            <person name="Peta V."/>
            <person name="Bucking H."/>
        </authorList>
    </citation>
    <scope>NUCLEOTIDE SEQUENCE [LARGE SCALE GENOMIC DNA]</scope>
    <source>
        <strain evidence="7 8">MC02</strain>
    </source>
</reference>
<keyword evidence="8" id="KW-1185">Reference proteome</keyword>
<evidence type="ECO:0000256" key="1">
    <source>
        <dbReference type="ARBA" id="ARBA00022491"/>
    </source>
</evidence>
<dbReference type="InterPro" id="IPR036244">
    <property type="entry name" value="TipA-like_antibiotic-bd"/>
</dbReference>
<dbReference type="SMART" id="SM00422">
    <property type="entry name" value="HTH_MERR"/>
    <property type="match status" value="1"/>
</dbReference>
<dbReference type="EMBL" id="SPVF01000104">
    <property type="protein sequence ID" value="TFW22685.1"/>
    <property type="molecule type" value="Genomic_DNA"/>
</dbReference>
<dbReference type="Pfam" id="PF07739">
    <property type="entry name" value="TipAS"/>
    <property type="match status" value="1"/>
</dbReference>
<dbReference type="GO" id="GO:0003677">
    <property type="term" value="F:DNA binding"/>
    <property type="evidence" value="ECO:0007669"/>
    <property type="project" value="UniProtKB-KW"/>
</dbReference>
<sequence>MTRQYTVKEMARSAGVSVRTLHHYDQIGLLHPVRVGANGYRYYGERELERLRAIVAYRELGMPLASIGALLERDGTSRIAQLEAERRRLLANAARARQQAADIERSIVELSGDQTMKHADLYRAPTARALARYRQQAAARFGEETVARSEAQWQGASAPEREERLAELGRIEAGLAACCRDGVPLDDAGLSALLERHRAWVALMWGRPCSLEAYAGLAQVYRDTPAFRDRYDTLAAGMADYLPKAMETHARDGEG</sequence>
<dbReference type="InterPro" id="IPR000551">
    <property type="entry name" value="MerR-type_HTH_dom"/>
</dbReference>
<organism evidence="7 8">
    <name type="scientific">Zemynaea arenosa</name>
    <dbReference type="NCBI Taxonomy" id="2561931"/>
    <lineage>
        <taxon>Bacteria</taxon>
        <taxon>Pseudomonadati</taxon>
        <taxon>Pseudomonadota</taxon>
        <taxon>Betaproteobacteria</taxon>
        <taxon>Burkholderiales</taxon>
        <taxon>Oxalobacteraceae</taxon>
        <taxon>Telluria group</taxon>
        <taxon>Zemynaea</taxon>
    </lineage>
</organism>
<keyword evidence="2" id="KW-0805">Transcription regulation</keyword>
<feature type="domain" description="HTH merR-type" evidence="6">
    <location>
        <begin position="4"/>
        <end position="73"/>
    </location>
</feature>
<dbReference type="InterPro" id="IPR047057">
    <property type="entry name" value="MerR_fam"/>
</dbReference>
<dbReference type="AlphaFoldDB" id="A0A4Y9SJN6"/>
<keyword evidence="3" id="KW-0238">DNA-binding</keyword>
<dbReference type="SUPFAM" id="SSF46955">
    <property type="entry name" value="Putative DNA-binding domain"/>
    <property type="match status" value="1"/>
</dbReference>
<evidence type="ECO:0000256" key="4">
    <source>
        <dbReference type="ARBA" id="ARBA00023163"/>
    </source>
</evidence>
<accession>A0A4Y9SJN6</accession>
<dbReference type="PANTHER" id="PTHR30204">
    <property type="entry name" value="REDOX-CYCLING DRUG-SENSING TRANSCRIPTIONAL ACTIVATOR SOXR"/>
    <property type="match status" value="1"/>
</dbReference>
<dbReference type="Gene3D" id="1.10.490.50">
    <property type="entry name" value="Antibiotic binding domain of TipA-like multidrug resistance regulators"/>
    <property type="match status" value="1"/>
</dbReference>
<dbReference type="RefSeq" id="WP_135206596.1">
    <property type="nucleotide sequence ID" value="NZ_SPVF01000104.1"/>
</dbReference>
<feature type="coiled-coil region" evidence="5">
    <location>
        <begin position="79"/>
        <end position="113"/>
    </location>
</feature>